<sequence>MNDIMLLSYLLKTKHRELVNLLFAETVLEAHKGIKASDIIIQAVKDGLIAKFDKEQLSELVALVSKGGYRTSLSGEIEKRAARELKEKMKFSEDQAARVAAHGVSFLVNALGSFMQARNKTNPTGIQELMAGETQASLKSKFLSRFKRK</sequence>
<keyword evidence="2" id="KW-1185">Reference proteome</keyword>
<dbReference type="Proteomes" id="UP000036958">
    <property type="component" value="Unassembled WGS sequence"/>
</dbReference>
<reference evidence="2" key="1">
    <citation type="submission" date="2015-07" db="EMBL/GenBank/DDBJ databases">
        <title>Genome sequencing of Sunxiuqinia dokdonensis strain SK.</title>
        <authorList>
            <person name="Ahn S."/>
            <person name="Kim B.-C."/>
        </authorList>
    </citation>
    <scope>NUCLEOTIDE SEQUENCE [LARGE SCALE GENOMIC DNA]</scope>
    <source>
        <strain evidence="2">SK</strain>
    </source>
</reference>
<protein>
    <submittedName>
        <fullName evidence="1">Uncharacterized protein</fullName>
    </submittedName>
</protein>
<organism evidence="1 2">
    <name type="scientific">Sunxiuqinia dokdonensis</name>
    <dbReference type="NCBI Taxonomy" id="1409788"/>
    <lineage>
        <taxon>Bacteria</taxon>
        <taxon>Pseudomonadati</taxon>
        <taxon>Bacteroidota</taxon>
        <taxon>Bacteroidia</taxon>
        <taxon>Marinilabiliales</taxon>
        <taxon>Prolixibacteraceae</taxon>
        <taxon>Sunxiuqinia</taxon>
    </lineage>
</organism>
<proteinExistence type="predicted"/>
<accession>A0A0L8VEH5</accession>
<name>A0A0L8VEH5_9BACT</name>
<gene>
    <name evidence="1" type="ORF">NC99_02590</name>
</gene>
<dbReference type="EMBL" id="LGIA01000014">
    <property type="protein sequence ID" value="KOH46859.1"/>
    <property type="molecule type" value="Genomic_DNA"/>
</dbReference>
<comment type="caution">
    <text evidence="1">The sequence shown here is derived from an EMBL/GenBank/DDBJ whole genome shotgun (WGS) entry which is preliminary data.</text>
</comment>
<evidence type="ECO:0000313" key="2">
    <source>
        <dbReference type="Proteomes" id="UP000036958"/>
    </source>
</evidence>
<dbReference type="AlphaFoldDB" id="A0A0L8VEH5"/>
<evidence type="ECO:0000313" key="1">
    <source>
        <dbReference type="EMBL" id="KOH46859.1"/>
    </source>
</evidence>